<dbReference type="GO" id="GO:0016799">
    <property type="term" value="F:hydrolase activity, hydrolyzing N-glycosyl compounds"/>
    <property type="evidence" value="ECO:0007669"/>
    <property type="project" value="InterPro"/>
</dbReference>
<dbReference type="OrthoDB" id="432381at2759"/>
<gene>
    <name evidence="3" type="ORF">HCN44_004875</name>
</gene>
<dbReference type="PANTHER" id="PTHR46190">
    <property type="entry name" value="SI:CH211-201H21.5-RELATED"/>
    <property type="match status" value="1"/>
</dbReference>
<feature type="domain" description="Inosine/uridine-preferring nucleoside hydrolase" evidence="2">
    <location>
        <begin position="8"/>
        <end position="290"/>
    </location>
</feature>
<comment type="similarity">
    <text evidence="1">Belongs to the IUNH family.</text>
</comment>
<evidence type="ECO:0000313" key="4">
    <source>
        <dbReference type="Proteomes" id="UP000639338"/>
    </source>
</evidence>
<name>A0A834XTI0_APHGI</name>
<evidence type="ECO:0000259" key="2">
    <source>
        <dbReference type="Pfam" id="PF01156"/>
    </source>
</evidence>
<dbReference type="InterPro" id="IPR036452">
    <property type="entry name" value="Ribo_hydro-like"/>
</dbReference>
<dbReference type="Gene3D" id="3.90.245.10">
    <property type="entry name" value="Ribonucleoside hydrolase-like"/>
    <property type="match status" value="1"/>
</dbReference>
<evidence type="ECO:0000256" key="1">
    <source>
        <dbReference type="ARBA" id="ARBA00009176"/>
    </source>
</evidence>
<dbReference type="PANTHER" id="PTHR46190:SF1">
    <property type="entry name" value="SI:CH211-201H21.5"/>
    <property type="match status" value="1"/>
</dbReference>
<dbReference type="InterPro" id="IPR001910">
    <property type="entry name" value="Inosine/uridine_hydrolase_dom"/>
</dbReference>
<accession>A0A834XTI0</accession>
<proteinExistence type="inferred from homology"/>
<sequence length="297" mass="32918">MLINADKLVIDTDAGADDAISILLVLSAYANNDTDFDLVGITCTYGNTYLTNVENNVLKILTIANASKIPVYSGAHKPLINNYTSDNFFGEDGFGDFQFNEKITTEIDRSKHSAIALIKLAKKYAAISMDPKFVDNVKRFYVMGGSVGGIGNVRPGVEFNFGMDPASNFIFLNSTRGKINLLLPWETVLSLNISMSWRRDELGSIDSKFIKFLNLAESKIKETPFYNPADPLAAAVMLWPNLIKKSLVKNVTPIINGEARGGLLTDYSDLTTKLKNVEIVQEVNVEEFKKMLIFYLS</sequence>
<dbReference type="SUPFAM" id="SSF53590">
    <property type="entry name" value="Nucleoside hydrolase"/>
    <property type="match status" value="1"/>
</dbReference>
<organism evidence="3 4">
    <name type="scientific">Aphidius gifuensis</name>
    <name type="common">Parasitoid wasp</name>
    <dbReference type="NCBI Taxonomy" id="684658"/>
    <lineage>
        <taxon>Eukaryota</taxon>
        <taxon>Metazoa</taxon>
        <taxon>Ecdysozoa</taxon>
        <taxon>Arthropoda</taxon>
        <taxon>Hexapoda</taxon>
        <taxon>Insecta</taxon>
        <taxon>Pterygota</taxon>
        <taxon>Neoptera</taxon>
        <taxon>Endopterygota</taxon>
        <taxon>Hymenoptera</taxon>
        <taxon>Apocrita</taxon>
        <taxon>Ichneumonoidea</taxon>
        <taxon>Braconidae</taxon>
        <taxon>Aphidiinae</taxon>
        <taxon>Aphidius</taxon>
    </lineage>
</organism>
<dbReference type="Proteomes" id="UP000639338">
    <property type="component" value="Unassembled WGS sequence"/>
</dbReference>
<keyword evidence="4" id="KW-1185">Reference proteome</keyword>
<dbReference type="EMBL" id="JACMRX010000003">
    <property type="protein sequence ID" value="KAF7992531.1"/>
    <property type="molecule type" value="Genomic_DNA"/>
</dbReference>
<dbReference type="Pfam" id="PF01156">
    <property type="entry name" value="IU_nuc_hydro"/>
    <property type="match status" value="1"/>
</dbReference>
<evidence type="ECO:0000313" key="3">
    <source>
        <dbReference type="EMBL" id="KAF7992531.1"/>
    </source>
</evidence>
<protein>
    <recommendedName>
        <fullName evidence="2">Inosine/uridine-preferring nucleoside hydrolase domain-containing protein</fullName>
    </recommendedName>
</protein>
<dbReference type="AlphaFoldDB" id="A0A834XTI0"/>
<dbReference type="InterPro" id="IPR052775">
    <property type="entry name" value="IUN_hydrolase"/>
</dbReference>
<reference evidence="3 4" key="1">
    <citation type="submission" date="2020-08" db="EMBL/GenBank/DDBJ databases">
        <title>Aphidius gifuensis genome sequencing and assembly.</title>
        <authorList>
            <person name="Du Z."/>
        </authorList>
    </citation>
    <scope>NUCLEOTIDE SEQUENCE [LARGE SCALE GENOMIC DNA]</scope>
    <source>
        <strain evidence="3">YNYX2018</strain>
        <tissue evidence="3">Adults</tissue>
    </source>
</reference>
<comment type="caution">
    <text evidence="3">The sequence shown here is derived from an EMBL/GenBank/DDBJ whole genome shotgun (WGS) entry which is preliminary data.</text>
</comment>